<dbReference type="InterPro" id="IPR052901">
    <property type="entry name" value="Bact_TGase-like"/>
</dbReference>
<feature type="transmembrane region" description="Helical" evidence="2">
    <location>
        <begin position="86"/>
        <end position="101"/>
    </location>
</feature>
<sequence>MKKRRAEKTGIRLWKENDKKFFVGSMDKFVLFLARTLAVGFLALAWWESLLSVFPIELDRKWLYMPLFAFSALCVWFAGIRGKKKIIPGAAGVILISSLIWKNKNLTVAVLDSLANAYLRVHDEGNVPLLLYNVPVTADVWLGVGIAVVTLPLLAVFSFMLSRDKGKAVVLVLLMLPVFLAAVEGAFPSVQACISLFFTAGVYYSISGKHSGRTVWREAVAAGGFLLILSILSWEAAQPIEAKKENKEGRYFQARAFVETRVIQKVEDAVRTGKEKQHDDNQGENASNQEKNEEDNEKYVDSGQVPEDDPLDMGQGAGTSSGGRPAFLTGTENSNLRNIGSFQPGDGEGLWVVSGTLPESTYYLPLEYGKDYADSSWQTVEPDDKVYAEYSQYPENLSRLMELCKKQNIYNVKDAANFIQTEFEENTVYSYSPGTTPGDWDFAEYFLFENKKGFCVHFATTATLMYRMMGFTARYAAGYSIPVSAFEKQEDGSYRAKVTGEMGHAWCETYDNGWMIREHTLPYTGDNPAAAPPASSSNRAQKENWVAAAAVLVLAAFLFWIHASVRRRQKARTAREYADGRGILSLYLMLWDIAEVAGTPRENSLSGSAFEKLKITLPEISGQDWEWIQQAVQQTMFGKQPPSKEIHERLYRLVMEEARIIQGKLTVRKKIRYRYVKCLPLSF</sequence>
<evidence type="ECO:0000259" key="3">
    <source>
        <dbReference type="SMART" id="SM00460"/>
    </source>
</evidence>
<evidence type="ECO:0000256" key="2">
    <source>
        <dbReference type="SAM" id="Phobius"/>
    </source>
</evidence>
<feature type="compositionally biased region" description="Polar residues" evidence="1">
    <location>
        <begin position="330"/>
        <end position="341"/>
    </location>
</feature>
<keyword evidence="5" id="KW-1185">Reference proteome</keyword>
<dbReference type="InterPro" id="IPR002931">
    <property type="entry name" value="Transglutaminase-like"/>
</dbReference>
<reference evidence="4 5" key="1">
    <citation type="submission" date="2019-03" db="EMBL/GenBank/DDBJ databases">
        <title>Genomic Encyclopedia of Type Strains, Phase IV (KMG-IV): sequencing the most valuable type-strain genomes for metagenomic binning, comparative biology and taxonomic classification.</title>
        <authorList>
            <person name="Goeker M."/>
        </authorList>
    </citation>
    <scope>NUCLEOTIDE SEQUENCE [LARGE SCALE GENOMIC DNA]</scope>
    <source>
        <strain evidence="4 5">DSM 29489</strain>
    </source>
</reference>
<feature type="transmembrane region" description="Helical" evidence="2">
    <location>
        <begin position="140"/>
        <end position="161"/>
    </location>
</feature>
<evidence type="ECO:0000313" key="5">
    <source>
        <dbReference type="Proteomes" id="UP000295726"/>
    </source>
</evidence>
<feature type="transmembrane region" description="Helical" evidence="2">
    <location>
        <begin position="545"/>
        <end position="565"/>
    </location>
</feature>
<feature type="region of interest" description="Disordered" evidence="1">
    <location>
        <begin position="270"/>
        <end position="341"/>
    </location>
</feature>
<proteinExistence type="predicted"/>
<dbReference type="Gene3D" id="3.10.620.30">
    <property type="match status" value="1"/>
</dbReference>
<feature type="transmembrane region" description="Helical" evidence="2">
    <location>
        <begin position="62"/>
        <end position="79"/>
    </location>
</feature>
<dbReference type="SUPFAM" id="SSF54001">
    <property type="entry name" value="Cysteine proteinases"/>
    <property type="match status" value="1"/>
</dbReference>
<feature type="transmembrane region" description="Helical" evidence="2">
    <location>
        <begin position="168"/>
        <end position="183"/>
    </location>
</feature>
<dbReference type="OrthoDB" id="9804872at2"/>
<dbReference type="InterPro" id="IPR038765">
    <property type="entry name" value="Papain-like_cys_pep_sf"/>
</dbReference>
<keyword evidence="2" id="KW-1133">Transmembrane helix</keyword>
<organism evidence="4 5">
    <name type="scientific">Muricomes intestini</name>
    <dbReference type="NCBI Taxonomy" id="1796634"/>
    <lineage>
        <taxon>Bacteria</taxon>
        <taxon>Bacillati</taxon>
        <taxon>Bacillota</taxon>
        <taxon>Clostridia</taxon>
        <taxon>Lachnospirales</taxon>
        <taxon>Lachnospiraceae</taxon>
        <taxon>Muricomes</taxon>
    </lineage>
</organism>
<evidence type="ECO:0000313" key="4">
    <source>
        <dbReference type="EMBL" id="TCS76723.1"/>
    </source>
</evidence>
<feature type="transmembrane region" description="Helical" evidence="2">
    <location>
        <begin position="21"/>
        <end position="47"/>
    </location>
</feature>
<gene>
    <name evidence="4" type="ORF">EDD59_12220</name>
</gene>
<dbReference type="SMART" id="SM00460">
    <property type="entry name" value="TGc"/>
    <property type="match status" value="1"/>
</dbReference>
<dbReference type="EMBL" id="SLZZ01000022">
    <property type="protein sequence ID" value="TCS76723.1"/>
    <property type="molecule type" value="Genomic_DNA"/>
</dbReference>
<name>A0A4R3K2N8_9FIRM</name>
<evidence type="ECO:0000256" key="1">
    <source>
        <dbReference type="SAM" id="MobiDB-lite"/>
    </source>
</evidence>
<dbReference type="AlphaFoldDB" id="A0A4R3K2N8"/>
<dbReference type="Pfam" id="PF01841">
    <property type="entry name" value="Transglut_core"/>
    <property type="match status" value="1"/>
</dbReference>
<comment type="caution">
    <text evidence="4">The sequence shown here is derived from an EMBL/GenBank/DDBJ whole genome shotgun (WGS) entry which is preliminary data.</text>
</comment>
<feature type="compositionally biased region" description="Basic and acidic residues" evidence="1">
    <location>
        <begin position="270"/>
        <end position="281"/>
    </location>
</feature>
<dbReference type="PANTHER" id="PTHR42736:SF1">
    <property type="entry name" value="PROTEIN-GLUTAMINE GAMMA-GLUTAMYLTRANSFERASE"/>
    <property type="match status" value="1"/>
</dbReference>
<keyword evidence="2" id="KW-0812">Transmembrane</keyword>
<feature type="domain" description="Transglutaminase-like" evidence="3">
    <location>
        <begin position="447"/>
        <end position="521"/>
    </location>
</feature>
<accession>A0A4R3K2N8</accession>
<protein>
    <submittedName>
        <fullName evidence="4">Transglutaminase superfamily protein</fullName>
    </submittedName>
</protein>
<dbReference type="Proteomes" id="UP000295726">
    <property type="component" value="Unassembled WGS sequence"/>
</dbReference>
<keyword evidence="2" id="KW-0472">Membrane</keyword>
<dbReference type="RefSeq" id="WP_132382724.1">
    <property type="nucleotide sequence ID" value="NZ_SLZZ01000022.1"/>
</dbReference>
<dbReference type="PANTHER" id="PTHR42736">
    <property type="entry name" value="PROTEIN-GLUTAMINE GAMMA-GLUTAMYLTRANSFERASE"/>
    <property type="match status" value="1"/>
</dbReference>